<evidence type="ECO:0000256" key="1">
    <source>
        <dbReference type="SAM" id="SignalP"/>
    </source>
</evidence>
<feature type="chain" id="PRO_5007884450" description="Copper amine oxidase-like N-terminal domain-containing protein" evidence="1">
    <location>
        <begin position="20"/>
        <end position="759"/>
    </location>
</feature>
<evidence type="ECO:0000313" key="3">
    <source>
        <dbReference type="EMBL" id="OAB72545.1"/>
    </source>
</evidence>
<feature type="signal peptide" evidence="1">
    <location>
        <begin position="1"/>
        <end position="19"/>
    </location>
</feature>
<dbReference type="AlphaFoldDB" id="A0A167BX82"/>
<evidence type="ECO:0000259" key="2">
    <source>
        <dbReference type="Pfam" id="PF07833"/>
    </source>
</evidence>
<dbReference type="InterPro" id="IPR012854">
    <property type="entry name" value="Cu_amine_oxidase-like_N"/>
</dbReference>
<dbReference type="Gene3D" id="3.30.457.10">
    <property type="entry name" value="Copper amine oxidase-like, N-terminal domain"/>
    <property type="match status" value="1"/>
</dbReference>
<dbReference type="InterPro" id="IPR036582">
    <property type="entry name" value="Mao_N_sf"/>
</dbReference>
<dbReference type="STRING" id="1763538.LPB68_10345"/>
<dbReference type="Pfam" id="PF07833">
    <property type="entry name" value="Cu_amine_oxidN1"/>
    <property type="match status" value="1"/>
</dbReference>
<accession>A0A167BX82</accession>
<protein>
    <recommendedName>
        <fullName evidence="2">Copper amine oxidase-like N-terminal domain-containing protein</fullName>
    </recommendedName>
</protein>
<dbReference type="KEGG" id="pcx:LPB68_10345"/>
<dbReference type="Proteomes" id="UP000077134">
    <property type="component" value="Unassembled WGS sequence"/>
</dbReference>
<name>A0A167BX82_9BACL</name>
<gene>
    <name evidence="3" type="ORF">PNBC_16790</name>
</gene>
<dbReference type="SUPFAM" id="SSF55383">
    <property type="entry name" value="Copper amine oxidase, domain N"/>
    <property type="match status" value="1"/>
</dbReference>
<comment type="caution">
    <text evidence="3">The sequence shown here is derived from an EMBL/GenBank/DDBJ whole genome shotgun (WGS) entry which is preliminary data.</text>
</comment>
<organism evidence="3 4">
    <name type="scientific">Paenibacillus crassostreae</name>
    <dbReference type="NCBI Taxonomy" id="1763538"/>
    <lineage>
        <taxon>Bacteria</taxon>
        <taxon>Bacillati</taxon>
        <taxon>Bacillota</taxon>
        <taxon>Bacilli</taxon>
        <taxon>Bacillales</taxon>
        <taxon>Paenibacillaceae</taxon>
        <taxon>Paenibacillus</taxon>
    </lineage>
</organism>
<keyword evidence="4" id="KW-1185">Reference proteome</keyword>
<keyword evidence="1" id="KW-0732">Signal</keyword>
<proteinExistence type="predicted"/>
<evidence type="ECO:0000313" key="4">
    <source>
        <dbReference type="Proteomes" id="UP000077134"/>
    </source>
</evidence>
<feature type="domain" description="Copper amine oxidase-like N-terminal" evidence="2">
    <location>
        <begin position="26"/>
        <end position="133"/>
    </location>
</feature>
<reference evidence="3 4" key="1">
    <citation type="submission" date="2016-02" db="EMBL/GenBank/DDBJ databases">
        <title>Paenibacillus sp. LPB0068, isolated from Crassostrea gigas.</title>
        <authorList>
            <person name="Shin S.-K."/>
            <person name="Yi H."/>
        </authorList>
    </citation>
    <scope>NUCLEOTIDE SEQUENCE [LARGE SCALE GENOMIC DNA]</scope>
    <source>
        <strain evidence="3 4">LPB0068</strain>
    </source>
</reference>
<dbReference type="EMBL" id="LSFN01000035">
    <property type="protein sequence ID" value="OAB72545.1"/>
    <property type="molecule type" value="Genomic_DNA"/>
</dbReference>
<sequence length="759" mass="80423">MIMICILVSSLALQSQVDAATPISIYINGNKVSTDQAPVIVSNRTLLPLRAIFEGLGANVNWNQKTKVVTATRGGNTIILKLGAKTATINNKTVTLDVPVQSIKGRILVPVRFVSEALGEDVVWNSSTKKVTITTSTALKAVSYVNAKVISQNGNGSDLQVSFPKLVNESGVSHYRILVVKSALSSNFNPATALSNVNYTSVPVQGRDITVTLSSQAKDVNGALITGNQSYVVYVMSVGEGNNQGLLSNASPAVTLSGSGSVAAVSNLVASDVSNHGDGRDLQVSFNKMSDESKIGSYRIFVVKANNASYFDLNRANSISSAYYTSVAKTGNNISQILGSSARDVDGAIIKNGVIYRVFVLSVGSGSYARSNVLSSYSSAITLSNNTGINGISNLLVSDVNNYNDGRDLQVTFSRTSDETNLGHYRIMVVKTGNASNFTLSKANQVSSSNYTYVAKTGYNISQILGSSARDVDGAIIQHGVSYRVFILSVGSGSYAGSYALSSYSSEIILSGNLSVGAVTNIGVTDIGDNNDGRDLRVTFNRVSNESYVNQYRIMVVKSANASSFTLAKANAVSSSNYTYVAKTGNNISQILATTARDVDGATIKNDVNYKVFVLTVADSRYSSVNVLSSSSAEIVLKVPAVAAATNVTATKTANDTWTVNFTKPNERGISYYEVMIVPASQPFTLTEANSYSTVTGAVYEVIRLNDAPSLVINKDSKDVNQVTLSSPNGYYVYILSKSNGGIATVNALSAKSHLIKFD</sequence>